<sequence length="123" mass="12926">MSRYCHNDVYDGAWNVIKNNCNQMTVCSQFPTTRTEAVSTYMLAAVSMSSADFTLGAGSSGRKITVGAKSGTVSTSGTATHVALVDGTRLLYVTECQAQALTAGNQVNIPSWEAEIKAPTAPA</sequence>
<proteinExistence type="predicted"/>
<comment type="caution">
    <text evidence="1">The sequence shown here is derived from an EMBL/GenBank/DDBJ whole genome shotgun (WGS) entry which is preliminary data.</text>
</comment>
<dbReference type="AlphaFoldDB" id="A0A7C3SIC7"/>
<gene>
    <name evidence="1" type="ORF">ENV62_03070</name>
</gene>
<name>A0A7C3SIC7_9BACT</name>
<evidence type="ECO:0000313" key="1">
    <source>
        <dbReference type="EMBL" id="HGB14206.1"/>
    </source>
</evidence>
<protein>
    <submittedName>
        <fullName evidence="1">Uncharacterized protein</fullName>
    </submittedName>
</protein>
<organism evidence="1">
    <name type="scientific">Desulfobacca acetoxidans</name>
    <dbReference type="NCBI Taxonomy" id="60893"/>
    <lineage>
        <taxon>Bacteria</taxon>
        <taxon>Pseudomonadati</taxon>
        <taxon>Thermodesulfobacteriota</taxon>
        <taxon>Desulfobaccia</taxon>
        <taxon>Desulfobaccales</taxon>
        <taxon>Desulfobaccaceae</taxon>
        <taxon>Desulfobacca</taxon>
    </lineage>
</organism>
<reference evidence="1" key="1">
    <citation type="journal article" date="2020" name="mSystems">
        <title>Genome- and Community-Level Interaction Insights into Carbon Utilization and Element Cycling Functions of Hydrothermarchaeota in Hydrothermal Sediment.</title>
        <authorList>
            <person name="Zhou Z."/>
            <person name="Liu Y."/>
            <person name="Xu W."/>
            <person name="Pan J."/>
            <person name="Luo Z.H."/>
            <person name="Li M."/>
        </authorList>
    </citation>
    <scope>NUCLEOTIDE SEQUENCE [LARGE SCALE GENOMIC DNA]</scope>
    <source>
        <strain evidence="1">SpSt-776</strain>
    </source>
</reference>
<dbReference type="EMBL" id="DTHB01000026">
    <property type="protein sequence ID" value="HGB14206.1"/>
    <property type="molecule type" value="Genomic_DNA"/>
</dbReference>
<accession>A0A7C3SIC7</accession>